<evidence type="ECO:0000313" key="2">
    <source>
        <dbReference type="EMBL" id="GAA0961156.1"/>
    </source>
</evidence>
<comment type="caution">
    <text evidence="2">The sequence shown here is derived from an EMBL/GenBank/DDBJ whole genome shotgun (WGS) entry which is preliminary data.</text>
</comment>
<sequence>MDAAAAPCVALTAARTAVRSARASVRGHPPPLGVGWARADIRKGCGGVSGGSFPDSAPSHSADMRLRRVAGASPLDPGADEPTVGRGQPAGQDAPSLTWDGSPR</sequence>
<dbReference type="Proteomes" id="UP001500418">
    <property type="component" value="Unassembled WGS sequence"/>
</dbReference>
<reference evidence="2 3" key="1">
    <citation type="journal article" date="2019" name="Int. J. Syst. Evol. Microbiol.">
        <title>The Global Catalogue of Microorganisms (GCM) 10K type strain sequencing project: providing services to taxonomists for standard genome sequencing and annotation.</title>
        <authorList>
            <consortium name="The Broad Institute Genomics Platform"/>
            <consortium name="The Broad Institute Genome Sequencing Center for Infectious Disease"/>
            <person name="Wu L."/>
            <person name="Ma J."/>
        </authorList>
    </citation>
    <scope>NUCLEOTIDE SEQUENCE [LARGE SCALE GENOMIC DNA]</scope>
    <source>
        <strain evidence="2 3">JCM 11444</strain>
    </source>
</reference>
<keyword evidence="3" id="KW-1185">Reference proteome</keyword>
<organism evidence="2 3">
    <name type="scientific">Streptomyces rhizosphaericus</name>
    <dbReference type="NCBI Taxonomy" id="114699"/>
    <lineage>
        <taxon>Bacteria</taxon>
        <taxon>Bacillati</taxon>
        <taxon>Actinomycetota</taxon>
        <taxon>Actinomycetes</taxon>
        <taxon>Kitasatosporales</taxon>
        <taxon>Streptomycetaceae</taxon>
        <taxon>Streptomyces</taxon>
        <taxon>Streptomyces violaceusniger group</taxon>
    </lineage>
</organism>
<accession>A0ABN1RPI1</accession>
<evidence type="ECO:0000256" key="1">
    <source>
        <dbReference type="SAM" id="MobiDB-lite"/>
    </source>
</evidence>
<feature type="region of interest" description="Disordered" evidence="1">
    <location>
        <begin position="45"/>
        <end position="104"/>
    </location>
</feature>
<gene>
    <name evidence="2" type="ORF">GCM10009575_095240</name>
</gene>
<proteinExistence type="predicted"/>
<protein>
    <submittedName>
        <fullName evidence="2">Uncharacterized protein</fullName>
    </submittedName>
</protein>
<dbReference type="EMBL" id="BAAAID010000134">
    <property type="protein sequence ID" value="GAA0961156.1"/>
    <property type="molecule type" value="Genomic_DNA"/>
</dbReference>
<evidence type="ECO:0000313" key="3">
    <source>
        <dbReference type="Proteomes" id="UP001500418"/>
    </source>
</evidence>
<name>A0ABN1RPI1_9ACTN</name>